<dbReference type="AlphaFoldDB" id="A0A4Y9LP37"/>
<keyword evidence="2" id="KW-1185">Reference proteome</keyword>
<organism evidence="1 2">
    <name type="scientific">Bradyrhizobium niftali</name>
    <dbReference type="NCBI Taxonomy" id="2560055"/>
    <lineage>
        <taxon>Bacteria</taxon>
        <taxon>Pseudomonadati</taxon>
        <taxon>Pseudomonadota</taxon>
        <taxon>Alphaproteobacteria</taxon>
        <taxon>Hyphomicrobiales</taxon>
        <taxon>Nitrobacteraceae</taxon>
        <taxon>Bradyrhizobium</taxon>
    </lineage>
</organism>
<evidence type="ECO:0000313" key="2">
    <source>
        <dbReference type="Proteomes" id="UP000297966"/>
    </source>
</evidence>
<dbReference type="Proteomes" id="UP000297966">
    <property type="component" value="Unassembled WGS sequence"/>
</dbReference>
<protein>
    <submittedName>
        <fullName evidence="1">Uncharacterized protein</fullName>
    </submittedName>
</protein>
<comment type="caution">
    <text evidence="1">The sequence shown here is derived from an EMBL/GenBank/DDBJ whole genome shotgun (WGS) entry which is preliminary data.</text>
</comment>
<evidence type="ECO:0000313" key="1">
    <source>
        <dbReference type="EMBL" id="TFV45350.1"/>
    </source>
</evidence>
<accession>A0A4Y9LP37</accession>
<dbReference type="EMBL" id="SPQT01000015">
    <property type="protein sequence ID" value="TFV45350.1"/>
    <property type="molecule type" value="Genomic_DNA"/>
</dbReference>
<dbReference type="RefSeq" id="WP_135176418.1">
    <property type="nucleotide sequence ID" value="NZ_SPQT01000015.1"/>
</dbReference>
<gene>
    <name evidence="1" type="ORF">E4K65_25170</name>
</gene>
<sequence length="105" mass="11129">MKILRTAGAFLSPQKRSPAIVSILRSLAAAEIANALHLRDFWSAATFEFFNTIGYKRTLPSSHQPPGLQPATAGAARAGAALFIGHQDHRHRLGMRGSAPAAIAG</sequence>
<reference evidence="1 2" key="1">
    <citation type="submission" date="2019-03" db="EMBL/GenBank/DDBJ databases">
        <title>Bradyrhizobium diversity isolated from nodules of Chamaecrista fasciculata.</title>
        <authorList>
            <person name="Klepa M.S."/>
            <person name="Urquiaga M.O."/>
            <person name="Hungria M."/>
            <person name="Delamuta J.R."/>
        </authorList>
    </citation>
    <scope>NUCLEOTIDE SEQUENCE [LARGE SCALE GENOMIC DNA]</scope>
    <source>
        <strain evidence="1 2">CNPSo 3448</strain>
    </source>
</reference>
<proteinExistence type="predicted"/>
<name>A0A4Y9LP37_9BRAD</name>